<evidence type="ECO:0000256" key="1">
    <source>
        <dbReference type="ARBA" id="ARBA00022438"/>
    </source>
</evidence>
<name>A0A9W7AA99_9STRA</name>
<keyword evidence="3 5" id="KW-0479">Metal-binding</keyword>
<dbReference type="HAMAP" id="MF_01974">
    <property type="entry name" value="MetAP_1"/>
    <property type="match status" value="1"/>
</dbReference>
<dbReference type="PRINTS" id="PR00599">
    <property type="entry name" value="MAPEPTIDASE"/>
</dbReference>
<evidence type="ECO:0000256" key="8">
    <source>
        <dbReference type="SAM" id="SignalP"/>
    </source>
</evidence>
<feature type="chain" id="PRO_5040860020" description="Methionine aminopeptidase" evidence="8">
    <location>
        <begin position="22"/>
        <end position="392"/>
    </location>
</feature>
<feature type="binding site" evidence="5">
    <location>
        <position position="195"/>
    </location>
    <ligand>
        <name>substrate</name>
    </ligand>
</feature>
<dbReference type="InterPro" id="IPR036005">
    <property type="entry name" value="Creatinase/aminopeptidase-like"/>
</dbReference>
<feature type="binding site" evidence="5">
    <location>
        <position position="293"/>
    </location>
    <ligand>
        <name>substrate</name>
    </ligand>
</feature>
<organism evidence="10 11">
    <name type="scientific">Triparma laevis f. longispina</name>
    <dbReference type="NCBI Taxonomy" id="1714387"/>
    <lineage>
        <taxon>Eukaryota</taxon>
        <taxon>Sar</taxon>
        <taxon>Stramenopiles</taxon>
        <taxon>Ochrophyta</taxon>
        <taxon>Bolidophyceae</taxon>
        <taxon>Parmales</taxon>
        <taxon>Triparmaceae</taxon>
        <taxon>Triparma</taxon>
    </lineage>
</organism>
<evidence type="ECO:0000313" key="10">
    <source>
        <dbReference type="EMBL" id="GMH66551.1"/>
    </source>
</evidence>
<dbReference type="Gene3D" id="3.90.230.10">
    <property type="entry name" value="Creatinase/methionine aminopeptidase superfamily"/>
    <property type="match status" value="1"/>
</dbReference>
<evidence type="ECO:0000256" key="7">
    <source>
        <dbReference type="SAM" id="MobiDB-lite"/>
    </source>
</evidence>
<comment type="catalytic activity">
    <reaction evidence="5 6">
        <text>Release of N-terminal amino acids, preferentially methionine, from peptides and arylamides.</text>
        <dbReference type="EC" id="3.4.11.18"/>
    </reaction>
</comment>
<keyword evidence="8" id="KW-0732">Signal</keyword>
<comment type="function">
    <text evidence="6">Cotranslationally removes the N-terminal methionine from nascent proteins. The N-terminal methionine is often cleaved when the second residue in the primary sequence is small and uncharged (Met-Ala-, Cys, Gly, Pro, Ser, Thr, or Val).</text>
</comment>
<dbReference type="PANTHER" id="PTHR43330">
    <property type="entry name" value="METHIONINE AMINOPEPTIDASE"/>
    <property type="match status" value="1"/>
</dbReference>
<dbReference type="AlphaFoldDB" id="A0A9W7AA99"/>
<dbReference type="CDD" id="cd01086">
    <property type="entry name" value="MetAP1"/>
    <property type="match status" value="1"/>
</dbReference>
<evidence type="ECO:0000256" key="6">
    <source>
        <dbReference type="RuleBase" id="RU003653"/>
    </source>
</evidence>
<dbReference type="PROSITE" id="PS00680">
    <property type="entry name" value="MAP_1"/>
    <property type="match status" value="1"/>
</dbReference>
<dbReference type="GO" id="GO:0046872">
    <property type="term" value="F:metal ion binding"/>
    <property type="evidence" value="ECO:0007669"/>
    <property type="project" value="UniProtKB-UniRule"/>
</dbReference>
<comment type="caution">
    <text evidence="10">The sequence shown here is derived from an EMBL/GenBank/DDBJ whole genome shotgun (WGS) entry which is preliminary data.</text>
</comment>
<dbReference type="SUPFAM" id="SSF55920">
    <property type="entry name" value="Creatinase/aminopeptidase"/>
    <property type="match status" value="1"/>
</dbReference>
<dbReference type="PANTHER" id="PTHR43330:SF7">
    <property type="entry name" value="METHIONINE AMINOPEPTIDASE 1"/>
    <property type="match status" value="1"/>
</dbReference>
<dbReference type="EMBL" id="BRXW01000562">
    <property type="protein sequence ID" value="GMH66551.1"/>
    <property type="molecule type" value="Genomic_DNA"/>
</dbReference>
<dbReference type="Proteomes" id="UP001165122">
    <property type="component" value="Unassembled WGS sequence"/>
</dbReference>
<feature type="domain" description="Peptidase M24" evidence="9">
    <location>
        <begin position="130"/>
        <end position="357"/>
    </location>
</feature>
<proteinExistence type="inferred from homology"/>
<gene>
    <name evidence="10" type="ORF">TrLO_g6654</name>
</gene>
<feature type="region of interest" description="Disordered" evidence="7">
    <location>
        <begin position="79"/>
        <end position="115"/>
    </location>
</feature>
<dbReference type="InterPro" id="IPR001714">
    <property type="entry name" value="Pept_M24_MAP"/>
</dbReference>
<keyword evidence="1 5" id="KW-0031">Aminopeptidase</keyword>
<feature type="binding site" evidence="5">
    <location>
        <position position="286"/>
    </location>
    <ligand>
        <name>a divalent metal cation</name>
        <dbReference type="ChEBI" id="CHEBI:60240"/>
        <label>2</label>
        <note>catalytic</note>
    </ligand>
</feature>
<evidence type="ECO:0000256" key="5">
    <source>
        <dbReference type="HAMAP-Rule" id="MF_03174"/>
    </source>
</evidence>
<dbReference type="GO" id="GO:0006508">
    <property type="term" value="P:proteolysis"/>
    <property type="evidence" value="ECO:0007669"/>
    <property type="project" value="UniProtKB-KW"/>
</dbReference>
<comment type="cofactor">
    <cofactor evidence="5">
        <name>Co(2+)</name>
        <dbReference type="ChEBI" id="CHEBI:48828"/>
    </cofactor>
    <cofactor evidence="5">
        <name>Zn(2+)</name>
        <dbReference type="ChEBI" id="CHEBI:29105"/>
    </cofactor>
    <cofactor evidence="5">
        <name>Mn(2+)</name>
        <dbReference type="ChEBI" id="CHEBI:29035"/>
    </cofactor>
    <cofactor evidence="5">
        <name>Fe(2+)</name>
        <dbReference type="ChEBI" id="CHEBI:29033"/>
    </cofactor>
    <text evidence="5">Binds 2 divalent metal cations per subunit. Has a high-affinity and a low affinity metal-binding site. The true nature of the physiological cofactor is under debate. The enzyme is active with cobalt, zinc, manganese or divalent iron ions. Most likely, methionine aminopeptidases function as mononuclear Fe(2+)-metalloproteases under physiological conditions, and the catalytically relevant metal-binding site has been assigned to the histidine-containing high-affinity site.</text>
</comment>
<feature type="binding site" evidence="5">
    <location>
        <position position="350"/>
    </location>
    <ligand>
        <name>a divalent metal cation</name>
        <dbReference type="ChEBI" id="CHEBI:60240"/>
        <label>2</label>
        <note>catalytic</note>
    </ligand>
</feature>
<evidence type="ECO:0000256" key="3">
    <source>
        <dbReference type="ARBA" id="ARBA00022723"/>
    </source>
</evidence>
<dbReference type="NCBIfam" id="TIGR00500">
    <property type="entry name" value="met_pdase_I"/>
    <property type="match status" value="1"/>
</dbReference>
<dbReference type="Pfam" id="PF00557">
    <property type="entry name" value="Peptidase_M24"/>
    <property type="match status" value="1"/>
</dbReference>
<dbReference type="InterPro" id="IPR002467">
    <property type="entry name" value="Pept_M24A_MAP1"/>
</dbReference>
<dbReference type="InterPro" id="IPR000994">
    <property type="entry name" value="Pept_M24"/>
</dbReference>
<evidence type="ECO:0000256" key="2">
    <source>
        <dbReference type="ARBA" id="ARBA00022670"/>
    </source>
</evidence>
<keyword evidence="11" id="KW-1185">Reference proteome</keyword>
<accession>A0A9W7AA99</accession>
<evidence type="ECO:0000256" key="4">
    <source>
        <dbReference type="ARBA" id="ARBA00022801"/>
    </source>
</evidence>
<reference evidence="11" key="1">
    <citation type="journal article" date="2023" name="Commun. Biol.">
        <title>Genome analysis of Parmales, the sister group of diatoms, reveals the evolutionary specialization of diatoms from phago-mixotrophs to photoautotrophs.</title>
        <authorList>
            <person name="Ban H."/>
            <person name="Sato S."/>
            <person name="Yoshikawa S."/>
            <person name="Yamada K."/>
            <person name="Nakamura Y."/>
            <person name="Ichinomiya M."/>
            <person name="Sato N."/>
            <person name="Blanc-Mathieu R."/>
            <person name="Endo H."/>
            <person name="Kuwata A."/>
            <person name="Ogata H."/>
        </authorList>
    </citation>
    <scope>NUCLEOTIDE SEQUENCE [LARGE SCALE GENOMIC DNA]</scope>
    <source>
        <strain evidence="11">NIES 3700</strain>
    </source>
</reference>
<dbReference type="GO" id="GO:0070006">
    <property type="term" value="F:metalloaminopeptidase activity"/>
    <property type="evidence" value="ECO:0007669"/>
    <property type="project" value="UniProtKB-UniRule"/>
</dbReference>
<dbReference type="OrthoDB" id="3209743at2759"/>
<dbReference type="GO" id="GO:0004239">
    <property type="term" value="F:initiator methionyl aminopeptidase activity"/>
    <property type="evidence" value="ECO:0007669"/>
    <property type="project" value="UniProtKB-UniRule"/>
</dbReference>
<sequence length="392" mass="43986">MRVCPMRFFILLSFFITSTTTFLLPAPTSLTVRSVTVSDVRCISLLYNKKKSNKSKKAAPSKGFGAVLKSLTPTFKYTGTITPHPQSPTRTIPDTVKSNSLPSYHKTSIPHQPNNLPWQIEKKSPQDIQKMIKAGHIARQVLDAAGRAVKPGITTDQIDKIVHEETIKRGAYPSPLNYHGYPKSCCTSINEIICHGIPDSRLLENSDILNIDVTCYFEGFHGDCSEMFFVGEVDEEGRRLVQVTYDCWVMAMEWVKPGRKYQDLGGIIEDYVSKEGYTTVRSFCGHGIGSTFHTTPNILHYKNSEPNGTMEPGHTFTIEPMICEGTNKHVTWPDDWTAATADGKRTAQFEHTLLITEDGCIPLTGKIETSMKQEWEEKSEVHKGFWMGTTQK</sequence>
<feature type="binding site" evidence="5">
    <location>
        <position position="223"/>
    </location>
    <ligand>
        <name>a divalent metal cation</name>
        <dbReference type="ChEBI" id="CHEBI:60240"/>
        <label>1</label>
    </ligand>
</feature>
<evidence type="ECO:0000313" key="11">
    <source>
        <dbReference type="Proteomes" id="UP001165122"/>
    </source>
</evidence>
<keyword evidence="2 5" id="KW-0645">Protease</keyword>
<comment type="similarity">
    <text evidence="5">Belongs to the peptidase M24A family. Methionine aminopeptidase type 1 subfamily.</text>
</comment>
<feature type="binding site" evidence="5">
    <location>
        <position position="212"/>
    </location>
    <ligand>
        <name>a divalent metal cation</name>
        <dbReference type="ChEBI" id="CHEBI:60240"/>
        <label>1</label>
    </ligand>
</feature>
<feature type="binding site" evidence="5">
    <location>
        <position position="319"/>
    </location>
    <ligand>
        <name>a divalent metal cation</name>
        <dbReference type="ChEBI" id="CHEBI:60240"/>
        <label>2</label>
        <note>catalytic</note>
    </ligand>
</feature>
<protein>
    <recommendedName>
        <fullName evidence="6">Methionine aminopeptidase</fullName>
        <ecNumber evidence="6">3.4.11.18</ecNumber>
    </recommendedName>
</protein>
<feature type="binding site" evidence="5">
    <location>
        <position position="223"/>
    </location>
    <ligand>
        <name>a divalent metal cation</name>
        <dbReference type="ChEBI" id="CHEBI:60240"/>
        <label>2</label>
        <note>catalytic</note>
    </ligand>
</feature>
<keyword evidence="4 5" id="KW-0378">Hydrolase</keyword>
<evidence type="ECO:0000259" key="9">
    <source>
        <dbReference type="Pfam" id="PF00557"/>
    </source>
</evidence>
<dbReference type="EC" id="3.4.11.18" evidence="6"/>
<feature type="signal peptide" evidence="8">
    <location>
        <begin position="1"/>
        <end position="21"/>
    </location>
</feature>
<feature type="binding site" evidence="5">
    <location>
        <position position="350"/>
    </location>
    <ligand>
        <name>a divalent metal cation</name>
        <dbReference type="ChEBI" id="CHEBI:60240"/>
        <label>1</label>
    </ligand>
</feature>
<dbReference type="GO" id="GO:0005829">
    <property type="term" value="C:cytosol"/>
    <property type="evidence" value="ECO:0007669"/>
    <property type="project" value="TreeGrafter"/>
</dbReference>